<dbReference type="EMBL" id="CAJPDQ010000035">
    <property type="protein sequence ID" value="CAF9930373.1"/>
    <property type="molecule type" value="Genomic_DNA"/>
</dbReference>
<dbReference type="GO" id="GO:0070628">
    <property type="term" value="F:proteasome binding"/>
    <property type="evidence" value="ECO:0007669"/>
    <property type="project" value="InterPro"/>
</dbReference>
<dbReference type="AlphaFoldDB" id="A0A8H3FZB8"/>
<name>A0A8H3FZB8_9LECA</name>
<dbReference type="OrthoDB" id="5415241at2759"/>
<evidence type="ECO:0000313" key="2">
    <source>
        <dbReference type="Proteomes" id="UP000664169"/>
    </source>
</evidence>
<dbReference type="InterPro" id="IPR038816">
    <property type="entry name" value="Stationary_phase_5"/>
</dbReference>
<dbReference type="GO" id="GO:0043248">
    <property type="term" value="P:proteasome assembly"/>
    <property type="evidence" value="ECO:0007669"/>
    <property type="project" value="TreeGrafter"/>
</dbReference>
<dbReference type="PANTHER" id="PTHR42342">
    <property type="entry name" value="STATIONARY PHASE PROTEIN 5"/>
    <property type="match status" value="1"/>
</dbReference>
<evidence type="ECO:0000313" key="1">
    <source>
        <dbReference type="EMBL" id="CAF9930373.1"/>
    </source>
</evidence>
<reference evidence="1" key="1">
    <citation type="submission" date="2021-03" db="EMBL/GenBank/DDBJ databases">
        <authorList>
            <person name="Tagirdzhanova G."/>
        </authorList>
    </citation>
    <scope>NUCLEOTIDE SEQUENCE</scope>
</reference>
<protein>
    <submittedName>
        <fullName evidence="1">Uncharacterized protein</fullName>
    </submittedName>
</protein>
<keyword evidence="2" id="KW-1185">Reference proteome</keyword>
<proteinExistence type="predicted"/>
<sequence length="439" mass="47364">MSPSSGRAVVPQAVKAFKQMISKGAFYLKARLLPEAGTGKLLEAIPVRIAKQPLHPLAALRQGRLQQRNFSTVVRRVVSSVSRPIQSARLGSSPVIRSAISKSSLTPFASPLRPNLTGGALPRSSGGYSLGGRGVRHFSNVPAAQAHVLQNVSAAVRAFCVNGYKVQYDGTDVKTGVKKFRTITTLQEKTLRNMQGSKQFAKGTTLEFRLAPTITAIADAEATLGSEEVVNGLASDFSRSLSSLAAVHADLKRLAKLGSLPITHPNPYTLHVRFAGCDSATVYALCDELGVQRGIVREDSEWSDEHGDKDVEMALLFPWAPSQTPTEHLFGPPTKAQPMQDLDWGDMMSESAAHPAPNSSHSEGSMIHIPLQEGFSTSWQDASCASSFDELQASDIETNDELGFGMDLTQVRTAQPVDSTAYEGMEGVLKFLEQCDSRR</sequence>
<organism evidence="1 2">
    <name type="scientific">Gomphillus americanus</name>
    <dbReference type="NCBI Taxonomy" id="1940652"/>
    <lineage>
        <taxon>Eukaryota</taxon>
        <taxon>Fungi</taxon>
        <taxon>Dikarya</taxon>
        <taxon>Ascomycota</taxon>
        <taxon>Pezizomycotina</taxon>
        <taxon>Lecanoromycetes</taxon>
        <taxon>OSLEUM clade</taxon>
        <taxon>Ostropomycetidae</taxon>
        <taxon>Ostropales</taxon>
        <taxon>Graphidaceae</taxon>
        <taxon>Gomphilloideae</taxon>
        <taxon>Gomphillus</taxon>
    </lineage>
</organism>
<dbReference type="Proteomes" id="UP000664169">
    <property type="component" value="Unassembled WGS sequence"/>
</dbReference>
<comment type="caution">
    <text evidence="1">The sequence shown here is derived from an EMBL/GenBank/DDBJ whole genome shotgun (WGS) entry which is preliminary data.</text>
</comment>
<dbReference type="PANTHER" id="PTHR42342:SF1">
    <property type="entry name" value="STATIONARY PHASE PROTEIN 5"/>
    <property type="match status" value="1"/>
</dbReference>
<gene>
    <name evidence="1" type="ORF">GOMPHAMPRED_005636</name>
</gene>
<accession>A0A8H3FZB8</accession>